<dbReference type="GO" id="GO:0004852">
    <property type="term" value="F:uroporphyrinogen-III synthase activity"/>
    <property type="evidence" value="ECO:0007669"/>
    <property type="project" value="UniProtKB-EC"/>
</dbReference>
<comment type="caution">
    <text evidence="2">The sequence shown here is derived from an EMBL/GenBank/DDBJ whole genome shotgun (WGS) entry which is preliminary data.</text>
</comment>
<dbReference type="SUPFAM" id="SSF69618">
    <property type="entry name" value="HemD-like"/>
    <property type="match status" value="1"/>
</dbReference>
<name>A0ABT5FFK6_9GAMM</name>
<keyword evidence="2" id="KW-0456">Lyase</keyword>
<dbReference type="EMBL" id="JAQOMS010000002">
    <property type="protein sequence ID" value="MDC2890322.1"/>
    <property type="molecule type" value="Genomic_DNA"/>
</dbReference>
<organism evidence="2 3">
    <name type="scientific">Psychrosphaera algicola</name>
    <dbReference type="NCBI Taxonomy" id="3023714"/>
    <lineage>
        <taxon>Bacteria</taxon>
        <taxon>Pseudomonadati</taxon>
        <taxon>Pseudomonadota</taxon>
        <taxon>Gammaproteobacteria</taxon>
        <taxon>Alteromonadales</taxon>
        <taxon>Pseudoalteromonadaceae</taxon>
        <taxon>Psychrosphaera</taxon>
    </lineage>
</organism>
<evidence type="ECO:0000259" key="1">
    <source>
        <dbReference type="Pfam" id="PF02602"/>
    </source>
</evidence>
<feature type="domain" description="Tetrapyrrole biosynthesis uroporphyrinogen III synthase" evidence="1">
    <location>
        <begin position="31"/>
        <end position="112"/>
    </location>
</feature>
<accession>A0ABT5FFK6</accession>
<dbReference type="Proteomes" id="UP001528411">
    <property type="component" value="Unassembled WGS sequence"/>
</dbReference>
<dbReference type="EC" id="4.2.1.75" evidence="2"/>
<dbReference type="Pfam" id="PF02602">
    <property type="entry name" value="HEM4"/>
    <property type="match status" value="1"/>
</dbReference>
<sequence>MSKLTDAAALPNTRLLNTRLLNTRPSPMAEELSALCEQVNVETQVAPIITTAPFAKETLDVSLTALLKNTPDPDFIWIFVSRTAVRHFATYLLQNKIAFMPKGKIIAVGPGAEMN</sequence>
<gene>
    <name evidence="2" type="ORF">PN838_18130</name>
</gene>
<dbReference type="InterPro" id="IPR036108">
    <property type="entry name" value="4pyrrol_syn_uPrphyn_synt_sf"/>
</dbReference>
<dbReference type="InterPro" id="IPR003754">
    <property type="entry name" value="4pyrrol_synth_uPrphyn_synth"/>
</dbReference>
<evidence type="ECO:0000313" key="2">
    <source>
        <dbReference type="EMBL" id="MDC2890322.1"/>
    </source>
</evidence>
<evidence type="ECO:0000313" key="3">
    <source>
        <dbReference type="Proteomes" id="UP001528411"/>
    </source>
</evidence>
<reference evidence="2 3" key="1">
    <citation type="submission" date="2023-01" db="EMBL/GenBank/DDBJ databases">
        <title>Psychrosphaera sp. nov., isolated from marine algae.</title>
        <authorList>
            <person name="Bayburt H."/>
            <person name="Choi B.J."/>
            <person name="Kim J.M."/>
            <person name="Choi D.G."/>
            <person name="Jeon C.O."/>
        </authorList>
    </citation>
    <scope>NUCLEOTIDE SEQUENCE [LARGE SCALE GENOMIC DNA]</scope>
    <source>
        <strain evidence="2 3">G1-22</strain>
    </source>
</reference>
<proteinExistence type="predicted"/>
<dbReference type="RefSeq" id="WP_272181544.1">
    <property type="nucleotide sequence ID" value="NZ_JAQOMS010000002.1"/>
</dbReference>
<dbReference type="Gene3D" id="3.40.50.10090">
    <property type="match status" value="2"/>
</dbReference>
<protein>
    <submittedName>
        <fullName evidence="2">Uroporphyrinogen-III synthase</fullName>
        <ecNumber evidence="2">4.2.1.75</ecNumber>
    </submittedName>
</protein>
<keyword evidence="3" id="KW-1185">Reference proteome</keyword>